<gene>
    <name evidence="2" type="ORF">P3T76_007146</name>
</gene>
<feature type="compositionally biased region" description="Acidic residues" evidence="1">
    <location>
        <begin position="71"/>
        <end position="92"/>
    </location>
</feature>
<proteinExistence type="predicted"/>
<feature type="compositionally biased region" description="Polar residues" evidence="1">
    <location>
        <begin position="329"/>
        <end position="341"/>
    </location>
</feature>
<evidence type="ECO:0000256" key="1">
    <source>
        <dbReference type="SAM" id="MobiDB-lite"/>
    </source>
</evidence>
<name>A0AAD9GMR2_9STRA</name>
<feature type="region of interest" description="Disordered" evidence="1">
    <location>
        <begin position="601"/>
        <end position="621"/>
    </location>
</feature>
<reference evidence="2" key="1">
    <citation type="submission" date="2023-08" db="EMBL/GenBank/DDBJ databases">
        <title>Reference Genome Resource for the Citrus Pathogen Phytophthora citrophthora.</title>
        <authorList>
            <person name="Moller H."/>
            <person name="Coetzee B."/>
            <person name="Rose L.J."/>
            <person name="Van Niekerk J.M."/>
        </authorList>
    </citation>
    <scope>NUCLEOTIDE SEQUENCE</scope>
    <source>
        <strain evidence="2">STE-U-9442</strain>
    </source>
</reference>
<feature type="compositionally biased region" description="Basic and acidic residues" evidence="1">
    <location>
        <begin position="178"/>
        <end position="222"/>
    </location>
</feature>
<feature type="compositionally biased region" description="Basic and acidic residues" evidence="1">
    <location>
        <begin position="237"/>
        <end position="255"/>
    </location>
</feature>
<dbReference type="EMBL" id="JASMQC010000012">
    <property type="protein sequence ID" value="KAK1941280.1"/>
    <property type="molecule type" value="Genomic_DNA"/>
</dbReference>
<feature type="compositionally biased region" description="Acidic residues" evidence="1">
    <location>
        <begin position="303"/>
        <end position="312"/>
    </location>
</feature>
<accession>A0AAD9GMR2</accession>
<feature type="compositionally biased region" description="Basic residues" evidence="1">
    <location>
        <begin position="223"/>
        <end position="232"/>
    </location>
</feature>
<organism evidence="2 3">
    <name type="scientific">Phytophthora citrophthora</name>
    <dbReference type="NCBI Taxonomy" id="4793"/>
    <lineage>
        <taxon>Eukaryota</taxon>
        <taxon>Sar</taxon>
        <taxon>Stramenopiles</taxon>
        <taxon>Oomycota</taxon>
        <taxon>Peronosporomycetes</taxon>
        <taxon>Peronosporales</taxon>
        <taxon>Peronosporaceae</taxon>
        <taxon>Phytophthora</taxon>
    </lineage>
</organism>
<dbReference type="Proteomes" id="UP001259832">
    <property type="component" value="Unassembled WGS sequence"/>
</dbReference>
<evidence type="ECO:0000313" key="2">
    <source>
        <dbReference type="EMBL" id="KAK1941280.1"/>
    </source>
</evidence>
<feature type="compositionally biased region" description="Low complexity" evidence="1">
    <location>
        <begin position="683"/>
        <end position="697"/>
    </location>
</feature>
<evidence type="ECO:0000313" key="3">
    <source>
        <dbReference type="Proteomes" id="UP001259832"/>
    </source>
</evidence>
<feature type="region of interest" description="Disordered" evidence="1">
    <location>
        <begin position="673"/>
        <end position="709"/>
    </location>
</feature>
<feature type="region of interest" description="Disordered" evidence="1">
    <location>
        <begin position="170"/>
        <end position="369"/>
    </location>
</feature>
<feature type="region of interest" description="Disordered" evidence="1">
    <location>
        <begin position="40"/>
        <end position="143"/>
    </location>
</feature>
<comment type="caution">
    <text evidence="2">The sequence shown here is derived from an EMBL/GenBank/DDBJ whole genome shotgun (WGS) entry which is preliminary data.</text>
</comment>
<keyword evidence="3" id="KW-1185">Reference proteome</keyword>
<feature type="compositionally biased region" description="Basic and acidic residues" evidence="1">
    <location>
        <begin position="261"/>
        <end position="275"/>
    </location>
</feature>
<feature type="region of interest" description="Disordered" evidence="1">
    <location>
        <begin position="1297"/>
        <end position="1316"/>
    </location>
</feature>
<feature type="compositionally biased region" description="Basic residues" evidence="1">
    <location>
        <begin position="356"/>
        <end position="366"/>
    </location>
</feature>
<protein>
    <submittedName>
        <fullName evidence="2">Uncharacterized protein</fullName>
    </submittedName>
</protein>
<sequence>MEDEDFVADSDEDKQEMVEAQALEEERLTRRRLEEAAAVNLQQVMDSQSPKKQDEGGNVAIVSPDLVQIAQEEDGDESEEDESSEEEEEAHDEQEKKEEQVEEDGVLAVGTLVEVAPRTWPGINKQGGQGRVSRVHVEKNEDGEEEIFYDVRYTIQGGFDRHVEREFVQSSAVMQQQSDRKQVDREYYHDDFINKPHEKKQRELEKKHEQKRNHLEQAQERAPHRKKRKRPQPTHSDQVRKTQLDTSHSEVEGKERSRKMSKVDEDMFVLTERKINSPQTAPSPAVKQAKATQRRQNRILVSSDEDSSDGSDGDNNQMQSPSHRDYKQTDAQSNASRTAGGSAQARRKTSVEQHPKRQRKKQKSSLRRFVGGYEHNLVDDDGKFIQPEGNPTELPEDVIREIKLKLRSTKDGLMAQLQEIYAQQLEKMANFHEEQKVVNQQLKDIGQMPSADLHALRRKMRDLRTYVTKKLVHAGEDAMNAVIQEIHKKRGRPPTLLDSLELEIGERLDQLKECQPWVRTVQNAVNNELSRRREEIPQEEITASVYSSDSGASSAYIDDVEAPVLPTDEEDKAFDADFSYDYEPTISETRRYGHGLSEHRLETKERGHSVPTGTKRYRRKKKAKSTTLDDFFFNQGSSNQFTSNFRLVGKHKKTFAMSDPRFNWVTLARKQQRRIGNGTKMRSTGQGTTHTGGKTSSIKAASRDGEPSIQDQRFRMRDRRYRSQSKQFQTRDTVYAQPAPFLTRNSANVFANGISFDDLSSEKQFKPAEPTAPTIHPNNSKQQSTDWEAIFEIVSDSSSPTDWSILTAISREGQASLLAFGYPLQGTLAPSHLFTNGDWEFEDGDNFGAVVIRRVARLRQLLNDLRIQESRFMTFLSEGGLDIVDGDDYTSTAEWSVLVSLEDAYHKAIASLAASLLAALEGVSPSALPGCLKVVLAEFGALIRQLPDCNSLLVGCEAYFFFFEVASRDSVTTPLLTAISRTYWYCINLLSVLQPMVKSHATTKKDGQDSKTELVDKVILAVVLFLFDWYMYLPTSHRLENKEGEGVPRSLQPALSLWMLVRSCSTISARVDKPNQDLLSAKEMQVWASVQAVHQQGCFDELARCFIRRESCGGYMSEKTTGSSNTENRDEAFESQLLALDATWDLLTVLTRIYAESDDSKHEEAVCEAKWGLVKGLLQLHADKRGFLPFDLPPTDYADTMELILRRLWASDAPRYPGDIAELPQFLKEYLSRCRKIGNGRAQLAAFAGECDDDGDIAASICKIVWIHLLKLEKRVHRSRFYNNVLSTILDTPDKHHGPALSALTNPQPPQKESDWNWGKTQHTTVVTNPVKQVGETQQRSNSACGVGKERMKTALLLTFAIVGVCLECGDEEQLSIERRVKDVKNMARDVDFYCKEIIRWTSGKPEYEVLASQSLYMLGAFLLEKNSAEFPPVFWGLSEKLEASMRNLQANGIASTLPKKQAVGTNTDKEKRHMRFQSAAISSLYQMRDLTKKMMEMPSSGIRVGNAYGYAVDKSLEHIFGAGMVACLNGGIQKFITANDLKIAVEIFQLILPRSPDEPHKCLTSVPAPTNSYGDNDALFAQLDVDDISGGTTAPMWTADKCRPRAIELVVSKMRLVLQQLVLYYPTNDVRRFDELYAIDLLGMILSTCEVQFFWNNVTSTSVKHRNLAPRVLGAALKYNPEKEWLGQIFMKAKGADQELPKAWLLGTLDVSAFDTSPIPFTLEENLFKVENMSAVDLTGSTQGCCIRDSDYWAMLTDGIIYQLLRDNPLAFAAMDPNVLKVLVEVAENCKFCAAIRTNHAGLHDAATLYDLHLDVFRSFCKSGGSTWKPRSNMNQFRAKLMDSQSGIFVAFLEAYKINFRRACDEIDEMNHDWHVFADLFLRKAGVNATNGRSYHEMDDTNQSFGKQLTGLTTMFRFMYQCMDIFMFYCGEMAIGDTNPFFNAMELMFRQANDAEFTQASKRLEDQRRSSKRTGVRNVNDELRKGYCQTSKGFVDSVQLFFARQKYPSLIYWFAQTSEIYQTFSDEGWHLSPLRTLLVNILDPDGPLGINSYYPDDKASRDSNLDVDVKAVRREAFYLSCGFFNCRCTRSFEHSRAKPTLISSSRLQQLRKFVLDDFMRETFTFVLREDSTSLLETMIPMSQFVRAVLNHANLNVRLPSATQVEENCGDSTADKLAHHDFQLCELYPCLEWMVECIIKVAPCEEAVHSSLCCVLLTELCGIMCEAIAYNDHRPMLELIDLVELLISYLRPVLVALSKQSTTAQGTIFTPSEFPPSEKLHVHRFSRSGFRDIEVTTKFAKAPGTMDPYGISIIRASMDLFAAIRRLASQCKTSSDGQLQGLTMISA</sequence>